<dbReference type="EMBL" id="JAZDRP010000006">
    <property type="protein sequence ID" value="MEE2526812.1"/>
    <property type="molecule type" value="Genomic_DNA"/>
</dbReference>
<dbReference type="Gene3D" id="3.40.50.2300">
    <property type="match status" value="1"/>
</dbReference>
<accession>A0ABU7LSB3</accession>
<proteinExistence type="predicted"/>
<evidence type="ECO:0000256" key="1">
    <source>
        <dbReference type="ARBA" id="ARBA00022553"/>
    </source>
</evidence>
<dbReference type="PROSITE" id="PS50110">
    <property type="entry name" value="RESPONSE_REGULATORY"/>
    <property type="match status" value="1"/>
</dbReference>
<dbReference type="PANTHER" id="PTHR44591:SF3">
    <property type="entry name" value="RESPONSE REGULATORY DOMAIN-CONTAINING PROTEIN"/>
    <property type="match status" value="1"/>
</dbReference>
<dbReference type="InterPro" id="IPR001789">
    <property type="entry name" value="Sig_transdc_resp-reg_receiver"/>
</dbReference>
<evidence type="ECO:0000313" key="4">
    <source>
        <dbReference type="EMBL" id="MEE2526812.1"/>
    </source>
</evidence>
<dbReference type="RefSeq" id="WP_330199476.1">
    <property type="nucleotide sequence ID" value="NZ_JAZDRP010000006.1"/>
</dbReference>
<evidence type="ECO:0000259" key="3">
    <source>
        <dbReference type="PROSITE" id="PS50110"/>
    </source>
</evidence>
<protein>
    <submittedName>
        <fullName evidence="4">Response regulator</fullName>
    </submittedName>
</protein>
<dbReference type="SMART" id="SM00448">
    <property type="entry name" value="REC"/>
    <property type="match status" value="1"/>
</dbReference>
<reference evidence="4 5" key="1">
    <citation type="submission" date="2024-01" db="EMBL/GenBank/DDBJ databases">
        <title>Hyphobacterium bacterium isolated from marine sediment.</title>
        <authorList>
            <person name="Zhao S."/>
        </authorList>
    </citation>
    <scope>NUCLEOTIDE SEQUENCE [LARGE SCALE GENOMIC DNA]</scope>
    <source>
        <strain evidence="5">HN65</strain>
    </source>
</reference>
<organism evidence="4 5">
    <name type="scientific">Hyphobacterium lacteum</name>
    <dbReference type="NCBI Taxonomy" id="3116575"/>
    <lineage>
        <taxon>Bacteria</taxon>
        <taxon>Pseudomonadati</taxon>
        <taxon>Pseudomonadota</taxon>
        <taxon>Alphaproteobacteria</taxon>
        <taxon>Maricaulales</taxon>
        <taxon>Maricaulaceae</taxon>
        <taxon>Hyphobacterium</taxon>
    </lineage>
</organism>
<keyword evidence="5" id="KW-1185">Reference proteome</keyword>
<gene>
    <name evidence="4" type="ORF">V0U79_10555</name>
</gene>
<feature type="modified residue" description="4-aspartylphosphate" evidence="2">
    <location>
        <position position="54"/>
    </location>
</feature>
<evidence type="ECO:0000313" key="5">
    <source>
        <dbReference type="Proteomes" id="UP001354971"/>
    </source>
</evidence>
<dbReference type="Proteomes" id="UP001354971">
    <property type="component" value="Unassembled WGS sequence"/>
</dbReference>
<feature type="domain" description="Response regulatory" evidence="3">
    <location>
        <begin position="5"/>
        <end position="121"/>
    </location>
</feature>
<comment type="caution">
    <text evidence="4">The sequence shown here is derived from an EMBL/GenBank/DDBJ whole genome shotgun (WGS) entry which is preliminary data.</text>
</comment>
<dbReference type="PANTHER" id="PTHR44591">
    <property type="entry name" value="STRESS RESPONSE REGULATOR PROTEIN 1"/>
    <property type="match status" value="1"/>
</dbReference>
<keyword evidence="1 2" id="KW-0597">Phosphoprotein</keyword>
<dbReference type="SUPFAM" id="SSF52172">
    <property type="entry name" value="CheY-like"/>
    <property type="match status" value="1"/>
</dbReference>
<name>A0ABU7LSB3_9PROT</name>
<evidence type="ECO:0000256" key="2">
    <source>
        <dbReference type="PROSITE-ProRule" id="PRU00169"/>
    </source>
</evidence>
<dbReference type="Pfam" id="PF00072">
    <property type="entry name" value="Response_reg"/>
    <property type="match status" value="1"/>
</dbReference>
<dbReference type="InterPro" id="IPR011006">
    <property type="entry name" value="CheY-like_superfamily"/>
</dbReference>
<dbReference type="InterPro" id="IPR050595">
    <property type="entry name" value="Bact_response_regulator"/>
</dbReference>
<sequence length="127" mass="13663">MAAATILVADDDELLVGLLEHRLSAKGYNVISASDGVSALERIRAEMPDLVVLDAMMPALDGFAVLSRIKSDDEIRDIPVIMLTALSGQSDIVTALDKGAADYLVKPFLPEELLRRITRSLPAAEDT</sequence>